<dbReference type="OrthoDB" id="1997677at2"/>
<dbReference type="Pfam" id="PF04724">
    <property type="entry name" value="Glyco_transf_17"/>
    <property type="match status" value="1"/>
</dbReference>
<dbReference type="RefSeq" id="WP_014803780.1">
    <property type="nucleotide sequence ID" value="NC_018020.1"/>
</dbReference>
<name>I4B7L8_TURPD</name>
<dbReference type="KEGG" id="tpx:Turpa_2635"/>
<dbReference type="PANTHER" id="PTHR12224">
    <property type="entry name" value="BETA-1,4-MANNOSYL-GLYCOPROTEIN BETA-1,4-N-ACETYLGLUCOSAMINYL-TRANSFERASE"/>
    <property type="match status" value="1"/>
</dbReference>
<accession>I4B7L8</accession>
<sequence>MSNKRTPRVYDMFPFFNELELLEIRLNELDPVVDIFILAEARHTFQKKPKDLIFEQNKERFTKFLPKIRHVVVDELPGFFYKWRRPDAWVVSDYQKGQVVRGLYDAGPGDTVIFSDVDEIPKAAAVREAAGKPGVTVFEQRLYAYYLNNICTDYDTHGIECVAQYNAHGLGWWRGSVMLDFNSFCEIGKSIKKMRLLHDLPESRVQGTAGPVVTRPHAGGLSVTVARDAGWHFTSIGDVERIALKLESYEHSEANTDENKNPASMRQRIKAGKSIFLDNKSMHKLVPLDQTFPQYLVENRERFAHVLATP</sequence>
<evidence type="ECO:0000313" key="1">
    <source>
        <dbReference type="EMBL" id="AFM13275.1"/>
    </source>
</evidence>
<reference evidence="1 2" key="1">
    <citation type="submission" date="2012-06" db="EMBL/GenBank/DDBJ databases">
        <title>The complete chromosome of genome of Turneriella parva DSM 21527.</title>
        <authorList>
            <consortium name="US DOE Joint Genome Institute (JGI-PGF)"/>
            <person name="Lucas S."/>
            <person name="Han J."/>
            <person name="Lapidus A."/>
            <person name="Bruce D."/>
            <person name="Goodwin L."/>
            <person name="Pitluck S."/>
            <person name="Peters L."/>
            <person name="Kyrpides N."/>
            <person name="Mavromatis K."/>
            <person name="Ivanova N."/>
            <person name="Mikhailova N."/>
            <person name="Chertkov O."/>
            <person name="Detter J.C."/>
            <person name="Tapia R."/>
            <person name="Han C."/>
            <person name="Land M."/>
            <person name="Hauser L."/>
            <person name="Markowitz V."/>
            <person name="Cheng J.-F."/>
            <person name="Hugenholtz P."/>
            <person name="Woyke T."/>
            <person name="Wu D."/>
            <person name="Gronow S."/>
            <person name="Wellnitz S."/>
            <person name="Brambilla E."/>
            <person name="Klenk H.-P."/>
            <person name="Eisen J.A."/>
        </authorList>
    </citation>
    <scope>NUCLEOTIDE SEQUENCE [LARGE SCALE GENOMIC DNA]</scope>
    <source>
        <strain evidence="2">ATCC BAA-1111 / DSM 21527 / NCTC 11395 / H</strain>
    </source>
</reference>
<gene>
    <name evidence="1" type="ordered locus">Turpa_2635</name>
</gene>
<keyword evidence="1" id="KW-0808">Transferase</keyword>
<dbReference type="HOGENOM" id="CLU_038606_2_0_12"/>
<dbReference type="STRING" id="869212.Turpa_2635"/>
<dbReference type="GO" id="GO:0016020">
    <property type="term" value="C:membrane"/>
    <property type="evidence" value="ECO:0007669"/>
    <property type="project" value="InterPro"/>
</dbReference>
<dbReference type="Proteomes" id="UP000006048">
    <property type="component" value="Chromosome"/>
</dbReference>
<proteinExistence type="predicted"/>
<organism evidence="1 2">
    <name type="scientific">Turneriella parva (strain ATCC BAA-1111 / DSM 21527 / NCTC 11395 / H)</name>
    <name type="common">Leptospira parva</name>
    <dbReference type="NCBI Taxonomy" id="869212"/>
    <lineage>
        <taxon>Bacteria</taxon>
        <taxon>Pseudomonadati</taxon>
        <taxon>Spirochaetota</taxon>
        <taxon>Spirochaetia</taxon>
        <taxon>Leptospirales</taxon>
        <taxon>Leptospiraceae</taxon>
        <taxon>Turneriella</taxon>
    </lineage>
</organism>
<dbReference type="GO" id="GO:0006044">
    <property type="term" value="P:N-acetylglucosamine metabolic process"/>
    <property type="evidence" value="ECO:0007669"/>
    <property type="project" value="TreeGrafter"/>
</dbReference>
<dbReference type="EMBL" id="CP002959">
    <property type="protein sequence ID" value="AFM13275.1"/>
    <property type="molecule type" value="Genomic_DNA"/>
</dbReference>
<evidence type="ECO:0000313" key="2">
    <source>
        <dbReference type="Proteomes" id="UP000006048"/>
    </source>
</evidence>
<dbReference type="GO" id="GO:0003830">
    <property type="term" value="F:beta-1,4-mannosylglycoprotein 4-beta-N-acetylglucosaminyltransferase activity"/>
    <property type="evidence" value="ECO:0007669"/>
    <property type="project" value="InterPro"/>
</dbReference>
<dbReference type="PATRIC" id="fig|869212.3.peg.2657"/>
<dbReference type="InterPro" id="IPR006813">
    <property type="entry name" value="Glyco_trans_17"/>
</dbReference>
<keyword evidence="2" id="KW-1185">Reference proteome</keyword>
<dbReference type="AlphaFoldDB" id="I4B7L8"/>
<dbReference type="PANTHER" id="PTHR12224:SF0">
    <property type="entry name" value="BETA-1,4-MANNOSYL-GLYCOPROTEIN 4-BETA-N-ACETYLGLUCOSAMINYLTRANSFERASE"/>
    <property type="match status" value="1"/>
</dbReference>
<protein>
    <submittedName>
        <fullName evidence="1">Glycosyl transferase family 17</fullName>
    </submittedName>
</protein>